<proteinExistence type="predicted"/>
<sequence length="67" mass="7637">MQDRHGPNKSSLGEPDLRSRCPVPEKREQTRKNLQPCPRCSKGTINQEAYTERRSQGSKISWRIAAA</sequence>
<evidence type="ECO:0000313" key="3">
    <source>
        <dbReference type="Proteomes" id="UP000887116"/>
    </source>
</evidence>
<dbReference type="EMBL" id="BMAO01003630">
    <property type="protein sequence ID" value="GFQ89151.1"/>
    <property type="molecule type" value="Genomic_DNA"/>
</dbReference>
<evidence type="ECO:0000313" key="2">
    <source>
        <dbReference type="EMBL" id="GFQ89151.1"/>
    </source>
</evidence>
<feature type="compositionally biased region" description="Basic and acidic residues" evidence="1">
    <location>
        <begin position="15"/>
        <end position="31"/>
    </location>
</feature>
<gene>
    <name evidence="2" type="ORF">TNCT_597981</name>
</gene>
<name>A0A8X6KYQ5_TRICU</name>
<comment type="caution">
    <text evidence="2">The sequence shown here is derived from an EMBL/GenBank/DDBJ whole genome shotgun (WGS) entry which is preliminary data.</text>
</comment>
<reference evidence="2" key="1">
    <citation type="submission" date="2020-07" db="EMBL/GenBank/DDBJ databases">
        <title>Multicomponent nature underlies the extraordinary mechanical properties of spider dragline silk.</title>
        <authorList>
            <person name="Kono N."/>
            <person name="Nakamura H."/>
            <person name="Mori M."/>
            <person name="Yoshida Y."/>
            <person name="Ohtoshi R."/>
            <person name="Malay A.D."/>
            <person name="Moran D.A.P."/>
            <person name="Tomita M."/>
            <person name="Numata K."/>
            <person name="Arakawa K."/>
        </authorList>
    </citation>
    <scope>NUCLEOTIDE SEQUENCE</scope>
</reference>
<accession>A0A8X6KYQ5</accession>
<evidence type="ECO:0000256" key="1">
    <source>
        <dbReference type="SAM" id="MobiDB-lite"/>
    </source>
</evidence>
<dbReference type="Proteomes" id="UP000887116">
    <property type="component" value="Unassembled WGS sequence"/>
</dbReference>
<protein>
    <submittedName>
        <fullName evidence="2">Uncharacterized protein</fullName>
    </submittedName>
</protein>
<keyword evidence="3" id="KW-1185">Reference proteome</keyword>
<organism evidence="2 3">
    <name type="scientific">Trichonephila clavata</name>
    <name type="common">Joro spider</name>
    <name type="synonym">Nephila clavata</name>
    <dbReference type="NCBI Taxonomy" id="2740835"/>
    <lineage>
        <taxon>Eukaryota</taxon>
        <taxon>Metazoa</taxon>
        <taxon>Ecdysozoa</taxon>
        <taxon>Arthropoda</taxon>
        <taxon>Chelicerata</taxon>
        <taxon>Arachnida</taxon>
        <taxon>Araneae</taxon>
        <taxon>Araneomorphae</taxon>
        <taxon>Entelegynae</taxon>
        <taxon>Araneoidea</taxon>
        <taxon>Nephilidae</taxon>
        <taxon>Trichonephila</taxon>
    </lineage>
</organism>
<feature type="region of interest" description="Disordered" evidence="1">
    <location>
        <begin position="1"/>
        <end position="42"/>
    </location>
</feature>
<dbReference type="AlphaFoldDB" id="A0A8X6KYQ5"/>